<feature type="transmembrane region" description="Helical" evidence="1">
    <location>
        <begin position="20"/>
        <end position="41"/>
    </location>
</feature>
<evidence type="ECO:0000256" key="1">
    <source>
        <dbReference type="SAM" id="Phobius"/>
    </source>
</evidence>
<sequence length="60" mass="6288">MKRILEKFASLTADSGAATAVEYGLIVSLIVIAMIGALNGVASRTNEIWNFVSNTAASVM</sequence>
<name>A0A418WP66_9SPHN</name>
<reference evidence="2 3" key="1">
    <citation type="submission" date="2018-09" db="EMBL/GenBank/DDBJ databases">
        <authorList>
            <person name="Zhu H."/>
        </authorList>
    </citation>
    <scope>NUCLEOTIDE SEQUENCE [LARGE SCALE GENOMIC DNA]</scope>
    <source>
        <strain evidence="2 3">K2R01-6</strain>
    </source>
</reference>
<proteinExistence type="predicted"/>
<accession>A0A418WP66</accession>
<dbReference type="InterPro" id="IPR007047">
    <property type="entry name" value="Flp_Fap"/>
</dbReference>
<organism evidence="2 3">
    <name type="scientific">Sphingomonas cavernae</name>
    <dbReference type="NCBI Taxonomy" id="2320861"/>
    <lineage>
        <taxon>Bacteria</taxon>
        <taxon>Pseudomonadati</taxon>
        <taxon>Pseudomonadota</taxon>
        <taxon>Alphaproteobacteria</taxon>
        <taxon>Sphingomonadales</taxon>
        <taxon>Sphingomonadaceae</taxon>
        <taxon>Sphingomonas</taxon>
    </lineage>
</organism>
<comment type="caution">
    <text evidence="2">The sequence shown here is derived from an EMBL/GenBank/DDBJ whole genome shotgun (WGS) entry which is preliminary data.</text>
</comment>
<dbReference type="EMBL" id="QYUM01000002">
    <property type="protein sequence ID" value="RJF93025.1"/>
    <property type="molecule type" value="Genomic_DNA"/>
</dbReference>
<evidence type="ECO:0000313" key="3">
    <source>
        <dbReference type="Proteomes" id="UP000286100"/>
    </source>
</evidence>
<keyword evidence="3" id="KW-1185">Reference proteome</keyword>
<evidence type="ECO:0000313" key="2">
    <source>
        <dbReference type="EMBL" id="RJF93025.1"/>
    </source>
</evidence>
<gene>
    <name evidence="2" type="ORF">D3876_01155</name>
</gene>
<protein>
    <submittedName>
        <fullName evidence="2">Flp family type IVb pilin</fullName>
    </submittedName>
</protein>
<dbReference type="RefSeq" id="WP_119759305.1">
    <property type="nucleotide sequence ID" value="NZ_QYUM01000002.1"/>
</dbReference>
<dbReference type="Pfam" id="PF04964">
    <property type="entry name" value="Flp_Fap"/>
    <property type="match status" value="1"/>
</dbReference>
<dbReference type="Proteomes" id="UP000286100">
    <property type="component" value="Unassembled WGS sequence"/>
</dbReference>
<dbReference type="AlphaFoldDB" id="A0A418WP66"/>
<keyword evidence="1" id="KW-0812">Transmembrane</keyword>
<dbReference type="OrthoDB" id="5325135at2"/>
<keyword evidence="1" id="KW-1133">Transmembrane helix</keyword>
<keyword evidence="1" id="KW-0472">Membrane</keyword>